<evidence type="ECO:0000256" key="2">
    <source>
        <dbReference type="ARBA" id="ARBA00044129"/>
    </source>
</evidence>
<dbReference type="InterPro" id="IPR028909">
    <property type="entry name" value="bL21-like"/>
</dbReference>
<organism evidence="3 4">
    <name type="scientific">Paralvinella palmiformis</name>
    <dbReference type="NCBI Taxonomy" id="53620"/>
    <lineage>
        <taxon>Eukaryota</taxon>
        <taxon>Metazoa</taxon>
        <taxon>Spiralia</taxon>
        <taxon>Lophotrochozoa</taxon>
        <taxon>Annelida</taxon>
        <taxon>Polychaeta</taxon>
        <taxon>Sedentaria</taxon>
        <taxon>Canalipalpata</taxon>
        <taxon>Terebellida</taxon>
        <taxon>Terebelliformia</taxon>
        <taxon>Alvinellidae</taxon>
        <taxon>Paralvinella</taxon>
    </lineage>
</organism>
<dbReference type="SUPFAM" id="SSF141091">
    <property type="entry name" value="L21p-like"/>
    <property type="match status" value="1"/>
</dbReference>
<dbReference type="Proteomes" id="UP001208570">
    <property type="component" value="Unassembled WGS sequence"/>
</dbReference>
<dbReference type="AlphaFoldDB" id="A0AAD9JVV4"/>
<dbReference type="Pfam" id="PF00829">
    <property type="entry name" value="Ribosomal_L21p"/>
    <property type="match status" value="1"/>
</dbReference>
<reference evidence="3" key="1">
    <citation type="journal article" date="2023" name="Mol. Biol. Evol.">
        <title>Third-Generation Sequencing Reveals the Adaptive Role of the Epigenome in Three Deep-Sea Polychaetes.</title>
        <authorList>
            <person name="Perez M."/>
            <person name="Aroh O."/>
            <person name="Sun Y."/>
            <person name="Lan Y."/>
            <person name="Juniper S.K."/>
            <person name="Young C.R."/>
            <person name="Angers B."/>
            <person name="Qian P.Y."/>
        </authorList>
    </citation>
    <scope>NUCLEOTIDE SEQUENCE</scope>
    <source>
        <strain evidence="3">P08H-3</strain>
    </source>
</reference>
<name>A0AAD9JVV4_9ANNE</name>
<evidence type="ECO:0000313" key="4">
    <source>
        <dbReference type="Proteomes" id="UP001208570"/>
    </source>
</evidence>
<evidence type="ECO:0000256" key="1">
    <source>
        <dbReference type="ARBA" id="ARBA00008563"/>
    </source>
</evidence>
<sequence length="203" mass="23058">MIPYKTERVPVIIRLHRGICRYGVIKVNFSWKYTYFNTFISEATFKRLKQIQGLLPAAVPLADKAVIPYTVPAANYRAVPKDGVKSAPADRCCVLIAISEQIRTEIQQHNVGRLFAVVHLNGTQRKITAEDIIVLHKHISADIGEKIILNKVLMVGSKDFSIIGKPLVRYLKRQNNNKMKLRKDSLTYLRINAIRLGSLNDHL</sequence>
<dbReference type="PANTHER" id="PTHR21349:SF0">
    <property type="entry name" value="LARGE RIBOSOMAL SUBUNIT PROTEIN BL21M"/>
    <property type="match status" value="1"/>
</dbReference>
<dbReference type="PANTHER" id="PTHR21349">
    <property type="entry name" value="50S RIBOSOMAL PROTEIN L21"/>
    <property type="match status" value="1"/>
</dbReference>
<dbReference type="EMBL" id="JAODUP010000134">
    <property type="protein sequence ID" value="KAK2160399.1"/>
    <property type="molecule type" value="Genomic_DNA"/>
</dbReference>
<dbReference type="InterPro" id="IPR036164">
    <property type="entry name" value="bL21-like_sf"/>
</dbReference>
<comment type="similarity">
    <text evidence="1">Belongs to the bacterial ribosomal protein bL21 family.</text>
</comment>
<dbReference type="GO" id="GO:0005762">
    <property type="term" value="C:mitochondrial large ribosomal subunit"/>
    <property type="evidence" value="ECO:0007669"/>
    <property type="project" value="TreeGrafter"/>
</dbReference>
<protein>
    <recommendedName>
        <fullName evidence="2">Large ribosomal subunit protein bL21m</fullName>
    </recommendedName>
</protein>
<gene>
    <name evidence="3" type="ORF">LSH36_134g04038</name>
</gene>
<dbReference type="GO" id="GO:0003735">
    <property type="term" value="F:structural constituent of ribosome"/>
    <property type="evidence" value="ECO:0007669"/>
    <property type="project" value="TreeGrafter"/>
</dbReference>
<comment type="caution">
    <text evidence="3">The sequence shown here is derived from an EMBL/GenBank/DDBJ whole genome shotgun (WGS) entry which is preliminary data.</text>
</comment>
<keyword evidence="4" id="KW-1185">Reference proteome</keyword>
<proteinExistence type="inferred from homology"/>
<accession>A0AAD9JVV4</accession>
<evidence type="ECO:0000313" key="3">
    <source>
        <dbReference type="EMBL" id="KAK2160399.1"/>
    </source>
</evidence>